<name>A0A0C1JK22_9BACT</name>
<dbReference type="AlphaFoldDB" id="A0A0C1JK22"/>
<proteinExistence type="predicted"/>
<protein>
    <recommendedName>
        <fullName evidence="4">S-adenosylmethionine-dependent methyltransferase domain-containing protein</fullName>
    </recommendedName>
</protein>
<keyword evidence="1" id="KW-0489">Methyltransferase</keyword>
<gene>
    <name evidence="5" type="ORF">DB44_FE00170</name>
</gene>
<accession>A0A0C1JK22</accession>
<evidence type="ECO:0000256" key="2">
    <source>
        <dbReference type="ARBA" id="ARBA00022679"/>
    </source>
</evidence>
<dbReference type="Gene3D" id="3.40.50.150">
    <property type="entry name" value="Vaccinia Virus protein VP39"/>
    <property type="match status" value="1"/>
</dbReference>
<evidence type="ECO:0000313" key="5">
    <source>
        <dbReference type="EMBL" id="KIC70966.1"/>
    </source>
</evidence>
<dbReference type="EMBL" id="JSAN01000127">
    <property type="protein sequence ID" value="KIC70966.1"/>
    <property type="molecule type" value="Genomic_DNA"/>
</dbReference>
<feature type="domain" description="S-adenosylmethionine-dependent methyltransferase" evidence="4">
    <location>
        <begin position="107"/>
        <end position="257"/>
    </location>
</feature>
<dbReference type="Gene3D" id="2.60.40.1180">
    <property type="entry name" value="Golgi alpha-mannosidase II"/>
    <property type="match status" value="1"/>
</dbReference>
<dbReference type="SUPFAM" id="SSF53335">
    <property type="entry name" value="S-adenosyl-L-methionine-dependent methyltransferases"/>
    <property type="match status" value="1"/>
</dbReference>
<dbReference type="Pfam" id="PF10672">
    <property type="entry name" value="Methyltrans_SAM"/>
    <property type="match status" value="1"/>
</dbReference>
<dbReference type="Proteomes" id="UP000031465">
    <property type="component" value="Unassembled WGS sequence"/>
</dbReference>
<keyword evidence="3" id="KW-0949">S-adenosyl-L-methionine</keyword>
<dbReference type="PANTHER" id="PTHR43042:SF2">
    <property type="entry name" value="SAM-DEPENDENT METHYLTRANSFERASE"/>
    <property type="match status" value="1"/>
</dbReference>
<evidence type="ECO:0000256" key="1">
    <source>
        <dbReference type="ARBA" id="ARBA00022603"/>
    </source>
</evidence>
<dbReference type="GO" id="GO:0032259">
    <property type="term" value="P:methylation"/>
    <property type="evidence" value="ECO:0007669"/>
    <property type="project" value="UniProtKB-KW"/>
</dbReference>
<evidence type="ECO:0000259" key="4">
    <source>
        <dbReference type="Pfam" id="PF10672"/>
    </source>
</evidence>
<keyword evidence="2" id="KW-0808">Transferase</keyword>
<dbReference type="InterPro" id="IPR029063">
    <property type="entry name" value="SAM-dependent_MTases_sf"/>
</dbReference>
<evidence type="ECO:0000256" key="3">
    <source>
        <dbReference type="ARBA" id="ARBA00022691"/>
    </source>
</evidence>
<comment type="caution">
    <text evidence="5">The sequence shown here is derived from an EMBL/GenBank/DDBJ whole genome shotgun (WGS) entry which is preliminary data.</text>
</comment>
<dbReference type="GO" id="GO:0008168">
    <property type="term" value="F:methyltransferase activity"/>
    <property type="evidence" value="ECO:0007669"/>
    <property type="project" value="UniProtKB-KW"/>
</dbReference>
<dbReference type="PANTHER" id="PTHR43042">
    <property type="entry name" value="SAM-DEPENDENT METHYLTRANSFERASE"/>
    <property type="match status" value="1"/>
</dbReference>
<reference evidence="5 6" key="1">
    <citation type="journal article" date="2014" name="Mol. Biol. Evol.">
        <title>Massive expansion of Ubiquitination-related gene families within the Chlamydiae.</title>
        <authorList>
            <person name="Domman D."/>
            <person name="Collingro A."/>
            <person name="Lagkouvardos I."/>
            <person name="Gehre L."/>
            <person name="Weinmaier T."/>
            <person name="Rattei T."/>
            <person name="Subtil A."/>
            <person name="Horn M."/>
        </authorList>
    </citation>
    <scope>NUCLEOTIDE SEQUENCE [LARGE SCALE GENOMIC DNA]</scope>
    <source>
        <strain evidence="5 6">EI2</strain>
    </source>
</reference>
<sequence length="327" mass="37124">MKNRSNAKQHINHVVAFFYVCYACKKNNWENTFTLFSRVIMTLPFQSYALIDSGNGRKLEQFGPYVLSRPCSQAVWKPQLSLAKWNEAQASFSRELENKWTNLSNIPEVWHIEVAGVVFKISATDFGHLGIFPEQKSFWDWIQKILRPYASKKEKPRILNLFAYSGGSTLAAAKAGAAVCHLDASKGMVTWARENAALNHLEHAPIRWIVEDVKKFLARELKRGSRYEGIILDPPSFGRGSKGELFKIEDEVTQLLQSCRDLLSERPLFVMFSCHTPGFSPVVMHHLLSQAMQGVKGKIEFGEMLLEGPDSLKLPSGTYAKWVREND</sequence>
<dbReference type="PATRIC" id="fig|362787.3.peg.1854"/>
<dbReference type="InterPro" id="IPR013780">
    <property type="entry name" value="Glyco_hydro_b"/>
</dbReference>
<evidence type="ECO:0000313" key="6">
    <source>
        <dbReference type="Proteomes" id="UP000031465"/>
    </source>
</evidence>
<organism evidence="5 6">
    <name type="scientific">Candidatus Protochlamydia amoebophila</name>
    <dbReference type="NCBI Taxonomy" id="362787"/>
    <lineage>
        <taxon>Bacteria</taxon>
        <taxon>Pseudomonadati</taxon>
        <taxon>Chlamydiota</taxon>
        <taxon>Chlamydiia</taxon>
        <taxon>Parachlamydiales</taxon>
        <taxon>Parachlamydiaceae</taxon>
        <taxon>Candidatus Protochlamydia</taxon>
    </lineage>
</organism>
<dbReference type="InterPro" id="IPR019614">
    <property type="entry name" value="SAM-dep_methyl-trfase"/>
</dbReference>
<dbReference type="CDD" id="cd02440">
    <property type="entry name" value="AdoMet_MTases"/>
    <property type="match status" value="1"/>
</dbReference>